<keyword evidence="1" id="KW-0472">Membrane</keyword>
<keyword evidence="1" id="KW-1133">Transmembrane helix</keyword>
<feature type="transmembrane region" description="Helical" evidence="1">
    <location>
        <begin position="20"/>
        <end position="40"/>
    </location>
</feature>
<evidence type="ECO:0000313" key="3">
    <source>
        <dbReference type="Proteomes" id="UP000530060"/>
    </source>
</evidence>
<evidence type="ECO:0000256" key="1">
    <source>
        <dbReference type="SAM" id="Phobius"/>
    </source>
</evidence>
<keyword evidence="3" id="KW-1185">Reference proteome</keyword>
<evidence type="ECO:0000313" key="2">
    <source>
        <dbReference type="EMBL" id="CAD0002495.1"/>
    </source>
</evidence>
<proteinExistence type="predicted"/>
<name>A0A6V6YSN4_9FLAO</name>
<protein>
    <submittedName>
        <fullName evidence="2">Uncharacterized protein</fullName>
    </submittedName>
</protein>
<feature type="transmembrane region" description="Helical" evidence="1">
    <location>
        <begin position="46"/>
        <end position="62"/>
    </location>
</feature>
<reference evidence="2 3" key="1">
    <citation type="submission" date="2020-06" db="EMBL/GenBank/DDBJ databases">
        <authorList>
            <person name="Criscuolo A."/>
        </authorList>
    </citation>
    <scope>NUCLEOTIDE SEQUENCE [LARGE SCALE GENOMIC DNA]</scope>
    <source>
        <strain evidence="3">CIP 111411</strain>
    </source>
</reference>
<keyword evidence="1" id="KW-0812">Transmembrane</keyword>
<comment type="caution">
    <text evidence="2">The sequence shown here is derived from an EMBL/GenBank/DDBJ whole genome shotgun (WGS) entry which is preliminary data.</text>
</comment>
<sequence>MTQLKYFIKEGNKYVMKREYGFSIMISTGLAAFAIGGIWIDNMAMFWIFGVLSVCAVISIWSKQVIIDLDTQEIIIKVGLIGKPVPIALKDFQNFELIRMKQYFITINTSLNINYLKDGKEKTHLIAQGFTTRAMQNLANEIDEILDKNEHTGKI</sequence>
<organism evidence="2 3">
    <name type="scientific">Flavobacterium salmonis</name>
    <dbReference type="NCBI Taxonomy" id="2654844"/>
    <lineage>
        <taxon>Bacteria</taxon>
        <taxon>Pseudomonadati</taxon>
        <taxon>Bacteroidota</taxon>
        <taxon>Flavobacteriia</taxon>
        <taxon>Flavobacteriales</taxon>
        <taxon>Flavobacteriaceae</taxon>
        <taxon>Flavobacterium</taxon>
    </lineage>
</organism>
<dbReference type="EMBL" id="CAIJDP010000060">
    <property type="protein sequence ID" value="CAD0002495.1"/>
    <property type="molecule type" value="Genomic_DNA"/>
</dbReference>
<accession>A0A6V6YSN4</accession>
<dbReference type="AlphaFoldDB" id="A0A6V6YSN4"/>
<dbReference type="Proteomes" id="UP000530060">
    <property type="component" value="Unassembled WGS sequence"/>
</dbReference>
<gene>
    <name evidence="2" type="ORF">FLAT13_01167</name>
</gene>
<dbReference type="RefSeq" id="WP_078227417.1">
    <property type="nucleotide sequence ID" value="NZ_CAIJDP010000060.1"/>
</dbReference>